<dbReference type="AlphaFoldDB" id="A0A7L2K0V8"/>
<keyword evidence="4 9" id="KW-0238">DNA-binding</keyword>
<keyword evidence="6" id="KW-0804">Transcription</keyword>
<evidence type="ECO:0000313" key="13">
    <source>
        <dbReference type="Proteomes" id="UP000590623"/>
    </source>
</evidence>
<dbReference type="OrthoDB" id="5954824at2759"/>
<dbReference type="PROSITE" id="PS50039">
    <property type="entry name" value="FORK_HEAD_3"/>
    <property type="match status" value="1"/>
</dbReference>
<keyword evidence="5" id="KW-0010">Activator</keyword>
<dbReference type="EMBL" id="VWYM01027399">
    <property type="protein sequence ID" value="NXR29394.1"/>
    <property type="molecule type" value="Genomic_DNA"/>
</dbReference>
<dbReference type="GO" id="GO:0005634">
    <property type="term" value="C:nucleus"/>
    <property type="evidence" value="ECO:0007669"/>
    <property type="project" value="UniProtKB-SubCell"/>
</dbReference>
<sequence length="363" mass="40450">FQCPGFPLTSEELCHYIDIPCSPASSTASTSAVTATPPRSPSLPGGIDYKNNAHLKPPYSYATLICMAMEASKEPKLTLADICKWIRDNFCYFRHAHPTWQSSIRHNLCINKRFVKVPRQKGEPGRGAFWKLHPQYAKWLKSSTFKGRGTPLEHTPAASSKRTQQEAQRGPSPAALSSSQSGLEVGEELQRLLREFEEFESSQSWNPAESQAGQQNKQTWPWPPAEASWLPSCASDTQEELAELTELKGSTDWEALLNLPLEEGDFSILEHLQLPDPIQPGTRAQEQDLGWPQGQQQVLPKPSPTKQDLDETLMATAFLEAVWHEETGENLSSFIPVEQGAENIQASLPSGDVMDWDSLVHFD</sequence>
<comment type="caution">
    <text evidence="12">The sequence shown here is derived from an EMBL/GenBank/DDBJ whole genome shotgun (WGS) entry which is preliminary data.</text>
</comment>
<feature type="region of interest" description="Disordered" evidence="10">
    <location>
        <begin position="147"/>
        <end position="183"/>
    </location>
</feature>
<dbReference type="CDD" id="cd20023">
    <property type="entry name" value="FH_FOXJ1"/>
    <property type="match status" value="1"/>
</dbReference>
<evidence type="ECO:0000256" key="7">
    <source>
        <dbReference type="ARBA" id="ARBA00023242"/>
    </source>
</evidence>
<dbReference type="InterPro" id="IPR047512">
    <property type="entry name" value="FH_FOXJ1"/>
</dbReference>
<evidence type="ECO:0000256" key="2">
    <source>
        <dbReference type="ARBA" id="ARBA00022794"/>
    </source>
</evidence>
<evidence type="ECO:0000256" key="8">
    <source>
        <dbReference type="ARBA" id="ARBA00034770"/>
    </source>
</evidence>
<feature type="compositionally biased region" description="Polar residues" evidence="10">
    <location>
        <begin position="205"/>
        <end position="219"/>
    </location>
</feature>
<dbReference type="PANTHER" id="PTHR46805:SF1">
    <property type="entry name" value="FORKHEAD BOX PROTEIN J1"/>
    <property type="match status" value="1"/>
</dbReference>
<evidence type="ECO:0000256" key="3">
    <source>
        <dbReference type="ARBA" id="ARBA00023015"/>
    </source>
</evidence>
<keyword evidence="3" id="KW-0805">Transcription regulation</keyword>
<organism evidence="12 13">
    <name type="scientific">Cinclus mexicanus</name>
    <name type="common">American dipper</name>
    <dbReference type="NCBI Taxonomy" id="161649"/>
    <lineage>
        <taxon>Eukaryota</taxon>
        <taxon>Metazoa</taxon>
        <taxon>Chordata</taxon>
        <taxon>Craniata</taxon>
        <taxon>Vertebrata</taxon>
        <taxon>Euteleostomi</taxon>
        <taxon>Archelosauria</taxon>
        <taxon>Archosauria</taxon>
        <taxon>Dinosauria</taxon>
        <taxon>Saurischia</taxon>
        <taxon>Theropoda</taxon>
        <taxon>Coelurosauria</taxon>
        <taxon>Aves</taxon>
        <taxon>Neognathae</taxon>
        <taxon>Neoaves</taxon>
        <taxon>Telluraves</taxon>
        <taxon>Australaves</taxon>
        <taxon>Passeriformes</taxon>
        <taxon>Cinclidae</taxon>
        <taxon>Cinclus</taxon>
    </lineage>
</organism>
<evidence type="ECO:0000256" key="9">
    <source>
        <dbReference type="PROSITE-ProRule" id="PRU00089"/>
    </source>
</evidence>
<dbReference type="GO" id="GO:0000981">
    <property type="term" value="F:DNA-binding transcription factor activity, RNA polymerase II-specific"/>
    <property type="evidence" value="ECO:0007669"/>
    <property type="project" value="TreeGrafter"/>
</dbReference>
<dbReference type="FunFam" id="1.10.10.10:FF:000030">
    <property type="entry name" value="Forkhead box protein K2"/>
    <property type="match status" value="1"/>
</dbReference>
<dbReference type="Pfam" id="PF00250">
    <property type="entry name" value="Forkhead"/>
    <property type="match status" value="1"/>
</dbReference>
<feature type="non-terminal residue" evidence="12">
    <location>
        <position position="363"/>
    </location>
</feature>
<gene>
    <name evidence="12" type="primary">Foxj1_1</name>
    <name evidence="12" type="ORF">CINMEX_R01682</name>
</gene>
<name>A0A7L2K0V8_CINMU</name>
<keyword evidence="13" id="KW-1185">Reference proteome</keyword>
<evidence type="ECO:0000256" key="10">
    <source>
        <dbReference type="SAM" id="MobiDB-lite"/>
    </source>
</evidence>
<accession>A0A7L2K0V8</accession>
<dbReference type="Gene3D" id="1.10.10.10">
    <property type="entry name" value="Winged helix-like DNA-binding domain superfamily/Winged helix DNA-binding domain"/>
    <property type="match status" value="1"/>
</dbReference>
<dbReference type="PROSITE" id="PS00658">
    <property type="entry name" value="FORK_HEAD_2"/>
    <property type="match status" value="1"/>
</dbReference>
<evidence type="ECO:0000256" key="1">
    <source>
        <dbReference type="ARBA" id="ARBA00004123"/>
    </source>
</evidence>
<evidence type="ECO:0000259" key="11">
    <source>
        <dbReference type="PROSITE" id="PS50039"/>
    </source>
</evidence>
<dbReference type="Proteomes" id="UP000590623">
    <property type="component" value="Unassembled WGS sequence"/>
</dbReference>
<reference evidence="12 13" key="1">
    <citation type="submission" date="2019-09" db="EMBL/GenBank/DDBJ databases">
        <title>Bird 10,000 Genomes (B10K) Project - Family phase.</title>
        <authorList>
            <person name="Zhang G."/>
        </authorList>
    </citation>
    <scope>NUCLEOTIDE SEQUENCE [LARGE SCALE GENOMIC DNA]</scope>
    <source>
        <strain evidence="12">B10K-DU-001-77</strain>
        <tissue evidence="12">Muscle</tissue>
    </source>
</reference>
<dbReference type="PANTHER" id="PTHR46805">
    <property type="entry name" value="FORKHEAD BOX PROTEIN J1"/>
    <property type="match status" value="1"/>
</dbReference>
<keyword evidence="7 9" id="KW-0539">Nucleus</keyword>
<comment type="subcellular location">
    <subcellularLocation>
        <location evidence="1 9">Nucleus</location>
    </subcellularLocation>
</comment>
<feature type="region of interest" description="Disordered" evidence="10">
    <location>
        <begin position="277"/>
        <end position="306"/>
    </location>
</feature>
<dbReference type="InterPro" id="IPR036388">
    <property type="entry name" value="WH-like_DNA-bd_sf"/>
</dbReference>
<evidence type="ECO:0000256" key="5">
    <source>
        <dbReference type="ARBA" id="ARBA00023159"/>
    </source>
</evidence>
<feature type="domain" description="Fork-head" evidence="11">
    <location>
        <begin position="56"/>
        <end position="150"/>
    </location>
</feature>
<dbReference type="InterPro" id="IPR047513">
    <property type="entry name" value="FOXJ1"/>
</dbReference>
<feature type="DNA-binding region" description="Fork-head" evidence="9">
    <location>
        <begin position="56"/>
        <end position="150"/>
    </location>
</feature>
<feature type="non-terminal residue" evidence="12">
    <location>
        <position position="1"/>
    </location>
</feature>
<dbReference type="PROSITE" id="PS00657">
    <property type="entry name" value="FORK_HEAD_1"/>
    <property type="match status" value="1"/>
</dbReference>
<keyword evidence="2" id="KW-0970">Cilium biogenesis/degradation</keyword>
<dbReference type="SUPFAM" id="SSF46785">
    <property type="entry name" value="Winged helix' DNA-binding domain"/>
    <property type="match status" value="1"/>
</dbReference>
<evidence type="ECO:0000256" key="4">
    <source>
        <dbReference type="ARBA" id="ARBA00023125"/>
    </source>
</evidence>
<evidence type="ECO:0000313" key="12">
    <source>
        <dbReference type="EMBL" id="NXR29394.1"/>
    </source>
</evidence>
<dbReference type="InterPro" id="IPR036390">
    <property type="entry name" value="WH_DNA-bd_sf"/>
</dbReference>
<protein>
    <submittedName>
        <fullName evidence="12">FOXJ1 protein</fullName>
    </submittedName>
</protein>
<proteinExistence type="inferred from homology"/>
<feature type="region of interest" description="Disordered" evidence="10">
    <location>
        <begin position="200"/>
        <end position="229"/>
    </location>
</feature>
<dbReference type="GO" id="GO:0030030">
    <property type="term" value="P:cell projection organization"/>
    <property type="evidence" value="ECO:0007669"/>
    <property type="project" value="UniProtKB-KW"/>
</dbReference>
<comment type="similarity">
    <text evidence="8">Belongs to the FOXJ1 family.</text>
</comment>
<dbReference type="PRINTS" id="PR00053">
    <property type="entry name" value="FORKHEAD"/>
</dbReference>
<feature type="compositionally biased region" description="Polar residues" evidence="10">
    <location>
        <begin position="157"/>
        <end position="167"/>
    </location>
</feature>
<dbReference type="InterPro" id="IPR018122">
    <property type="entry name" value="TF_fork_head_CS_1"/>
</dbReference>
<dbReference type="InterPro" id="IPR030456">
    <property type="entry name" value="TF_fork_head_CS_2"/>
</dbReference>
<evidence type="ECO:0000256" key="6">
    <source>
        <dbReference type="ARBA" id="ARBA00023163"/>
    </source>
</evidence>
<dbReference type="InterPro" id="IPR001766">
    <property type="entry name" value="Fork_head_dom"/>
</dbReference>
<dbReference type="SMART" id="SM00339">
    <property type="entry name" value="FH"/>
    <property type="match status" value="1"/>
</dbReference>
<dbReference type="GO" id="GO:0000978">
    <property type="term" value="F:RNA polymerase II cis-regulatory region sequence-specific DNA binding"/>
    <property type="evidence" value="ECO:0007669"/>
    <property type="project" value="TreeGrafter"/>
</dbReference>